<accession>F4KU98</accession>
<feature type="transmembrane region" description="Helical" evidence="1">
    <location>
        <begin position="218"/>
        <end position="251"/>
    </location>
</feature>
<gene>
    <name evidence="2" type="ordered locus">Halhy_2317</name>
</gene>
<keyword evidence="1" id="KW-1133">Transmembrane helix</keyword>
<name>F4KU98_HALH1</name>
<dbReference type="RefSeq" id="WP_013764745.1">
    <property type="nucleotide sequence ID" value="NC_015510.1"/>
</dbReference>
<proteinExistence type="predicted"/>
<feature type="transmembrane region" description="Helical" evidence="1">
    <location>
        <begin position="41"/>
        <end position="61"/>
    </location>
</feature>
<dbReference type="EMBL" id="CP002691">
    <property type="protein sequence ID" value="AEE50195.1"/>
    <property type="molecule type" value="Genomic_DNA"/>
</dbReference>
<organism evidence="2 3">
    <name type="scientific">Haliscomenobacter hydrossis (strain ATCC 27775 / DSM 1100 / LMG 10767 / O)</name>
    <dbReference type="NCBI Taxonomy" id="760192"/>
    <lineage>
        <taxon>Bacteria</taxon>
        <taxon>Pseudomonadati</taxon>
        <taxon>Bacteroidota</taxon>
        <taxon>Saprospiria</taxon>
        <taxon>Saprospirales</taxon>
        <taxon>Haliscomenobacteraceae</taxon>
        <taxon>Haliscomenobacter</taxon>
    </lineage>
</organism>
<dbReference type="AlphaFoldDB" id="F4KU98"/>
<reference evidence="2 3" key="1">
    <citation type="journal article" date="2011" name="Stand. Genomic Sci.">
        <title>Complete genome sequence of Haliscomenobacter hydrossis type strain (O).</title>
        <authorList>
            <consortium name="US DOE Joint Genome Institute (JGI-PGF)"/>
            <person name="Daligault H."/>
            <person name="Lapidus A."/>
            <person name="Zeytun A."/>
            <person name="Nolan M."/>
            <person name="Lucas S."/>
            <person name="Del Rio T.G."/>
            <person name="Tice H."/>
            <person name="Cheng J.F."/>
            <person name="Tapia R."/>
            <person name="Han C."/>
            <person name="Goodwin L."/>
            <person name="Pitluck S."/>
            <person name="Liolios K."/>
            <person name="Pagani I."/>
            <person name="Ivanova N."/>
            <person name="Huntemann M."/>
            <person name="Mavromatis K."/>
            <person name="Mikhailova N."/>
            <person name="Pati A."/>
            <person name="Chen A."/>
            <person name="Palaniappan K."/>
            <person name="Land M."/>
            <person name="Hauser L."/>
            <person name="Brambilla E.M."/>
            <person name="Rohde M."/>
            <person name="Verbarg S."/>
            <person name="Goker M."/>
            <person name="Bristow J."/>
            <person name="Eisen J.A."/>
            <person name="Markowitz V."/>
            <person name="Hugenholtz P."/>
            <person name="Kyrpides N.C."/>
            <person name="Klenk H.P."/>
            <person name="Woyke T."/>
        </authorList>
    </citation>
    <scope>NUCLEOTIDE SEQUENCE [LARGE SCALE GENOMIC DNA]</scope>
    <source>
        <strain evidence="3">ATCC 27775 / DSM 1100 / LMG 10767 / O</strain>
    </source>
</reference>
<dbReference type="KEGG" id="hhy:Halhy_2317"/>
<keyword evidence="1" id="KW-0472">Membrane</keyword>
<reference key="2">
    <citation type="submission" date="2011-04" db="EMBL/GenBank/DDBJ databases">
        <title>Complete sequence of chromosome of Haliscomenobacter hydrossis DSM 1100.</title>
        <authorList>
            <consortium name="US DOE Joint Genome Institute (JGI-PGF)"/>
            <person name="Lucas S."/>
            <person name="Han J."/>
            <person name="Lapidus A."/>
            <person name="Bruce D."/>
            <person name="Goodwin L."/>
            <person name="Pitluck S."/>
            <person name="Peters L."/>
            <person name="Kyrpides N."/>
            <person name="Mavromatis K."/>
            <person name="Ivanova N."/>
            <person name="Ovchinnikova G."/>
            <person name="Pagani I."/>
            <person name="Daligault H."/>
            <person name="Detter J.C."/>
            <person name="Han C."/>
            <person name="Land M."/>
            <person name="Hauser L."/>
            <person name="Markowitz V."/>
            <person name="Cheng J.-F."/>
            <person name="Hugenholtz P."/>
            <person name="Woyke T."/>
            <person name="Wu D."/>
            <person name="Verbarg S."/>
            <person name="Frueling A."/>
            <person name="Brambilla E."/>
            <person name="Klenk H.-P."/>
            <person name="Eisen J.A."/>
        </authorList>
    </citation>
    <scope>NUCLEOTIDE SEQUENCE</scope>
    <source>
        <strain>DSM 1100</strain>
    </source>
</reference>
<dbReference type="Proteomes" id="UP000008461">
    <property type="component" value="Chromosome"/>
</dbReference>
<sequence>MSNFSTTLKEHFTQFLYTLHSIPAAIRFFRDNRLWEGFLRYGWVNKILVFIAIVAGIKTLGNVLSSVNKVDTSNAMALMSSMGNFFDNMAKSQWEFFTNEGFRYGILILMEIFIFHVCHRAVDILMKDKMKEPRLNDFIKAQIRIMVLGLMCMIAESIVVSIITPIISNLPGLSLLKEPLMFLIHCFFMGMLVLDNYNEIFGLKIKESFKYSLKFPGIALAVGIVLRICFLVPFIGPVIGTLVTAVTVSIVMFEQANLQQTEGSWREELV</sequence>
<dbReference type="HOGENOM" id="CLU_1029602_0_0_10"/>
<evidence type="ECO:0000313" key="2">
    <source>
        <dbReference type="EMBL" id="AEE50195.1"/>
    </source>
</evidence>
<dbReference type="OrthoDB" id="1491906at2"/>
<keyword evidence="3" id="KW-1185">Reference proteome</keyword>
<feature type="transmembrane region" description="Helical" evidence="1">
    <location>
        <begin position="102"/>
        <end position="122"/>
    </location>
</feature>
<evidence type="ECO:0000256" key="1">
    <source>
        <dbReference type="SAM" id="Phobius"/>
    </source>
</evidence>
<feature type="transmembrane region" description="Helical" evidence="1">
    <location>
        <begin position="143"/>
        <end position="167"/>
    </location>
</feature>
<protein>
    <submittedName>
        <fullName evidence="2">Uncharacterized protein</fullName>
    </submittedName>
</protein>
<keyword evidence="1" id="KW-0812">Transmembrane</keyword>
<feature type="transmembrane region" description="Helical" evidence="1">
    <location>
        <begin position="179"/>
        <end position="197"/>
    </location>
</feature>
<evidence type="ECO:0000313" key="3">
    <source>
        <dbReference type="Proteomes" id="UP000008461"/>
    </source>
</evidence>